<protein>
    <recommendedName>
        <fullName evidence="5">BNR/Asp-box repeat domain protein</fullName>
    </recommendedName>
</protein>
<dbReference type="SUPFAM" id="SSF50939">
    <property type="entry name" value="Sialidases"/>
    <property type="match status" value="1"/>
</dbReference>
<dbReference type="EMBL" id="FJUX01000122">
    <property type="protein sequence ID" value="CZT09977.1"/>
    <property type="molecule type" value="Genomic_DNA"/>
</dbReference>
<feature type="signal peptide" evidence="2">
    <location>
        <begin position="1"/>
        <end position="16"/>
    </location>
</feature>
<dbReference type="InterPro" id="IPR036278">
    <property type="entry name" value="Sialidase_sf"/>
</dbReference>
<organism evidence="3 4">
    <name type="scientific">Rhynchosporium agropyri</name>
    <dbReference type="NCBI Taxonomy" id="914238"/>
    <lineage>
        <taxon>Eukaryota</taxon>
        <taxon>Fungi</taxon>
        <taxon>Dikarya</taxon>
        <taxon>Ascomycota</taxon>
        <taxon>Pezizomycotina</taxon>
        <taxon>Leotiomycetes</taxon>
        <taxon>Helotiales</taxon>
        <taxon>Ploettnerulaceae</taxon>
        <taxon>Rhynchosporium</taxon>
    </lineage>
</organism>
<feature type="chain" id="PRO_5009447173" description="BNR/Asp-box repeat domain protein" evidence="2">
    <location>
        <begin position="17"/>
        <end position="411"/>
    </location>
</feature>
<dbReference type="PANTHER" id="PTHR38792:SF3">
    <property type="entry name" value="BNR_ASP-BOX REPEAT DOMAIN PROTEIN (AFU_ORTHOLOGUE AFUA_7G06430)-RELATED"/>
    <property type="match status" value="1"/>
</dbReference>
<keyword evidence="2" id="KW-0732">Signal</keyword>
<dbReference type="PANTHER" id="PTHR38792">
    <property type="entry name" value="BNR/ASP-BOX REPEAT DOMAIN PROTEIN (AFU_ORTHOLOGUE AFUA_7G06430)-RELATED"/>
    <property type="match status" value="1"/>
</dbReference>
<dbReference type="Proteomes" id="UP000178912">
    <property type="component" value="Unassembled WGS sequence"/>
</dbReference>
<dbReference type="Gene3D" id="2.120.10.10">
    <property type="match status" value="1"/>
</dbReference>
<evidence type="ECO:0000256" key="2">
    <source>
        <dbReference type="SAM" id="SignalP"/>
    </source>
</evidence>
<keyword evidence="4" id="KW-1185">Reference proteome</keyword>
<evidence type="ECO:0000313" key="3">
    <source>
        <dbReference type="EMBL" id="CZT09977.1"/>
    </source>
</evidence>
<dbReference type="CDD" id="cd15482">
    <property type="entry name" value="Sialidase_non-viral"/>
    <property type="match status" value="1"/>
</dbReference>
<sequence>MHFSTLLLTLVGLTVASPTSLSPRGARVASGYVPTGNVTLFTPPASWASHIALYGRTVVLNQHCETNNVVLATWSQVAPNKTYAPIWKSNDLGKTWSELSRVYFHLADYDLIAHLALFETAEDYGKFPAGTVLLAGSAWKSNQPVVIELHASRDKGKTWEYVSTPAVGSIIHRDAALEPLLYAHDGKLGLFYSDSRYPEVSSQTLSHQTSTDLVNWSSVVIDAINPNNGTRPGMVTIAQMGNGKFIFAYELWAAPAFPTVNVPVHYRVGDSPFEMNREKETPVVVGSGADRQVGNAGPQIVWTPAGGVNGTIVMSESGNGGLLFINNAYGHPDAWKTIESGLPHGYTRTLQILPGTEGKVVLGFTGGSFPVDSPGQSIRSGTFVLPGPGSKKDGPGYSNCLPQKSSKKHSQ</sequence>
<name>A0A1E1LHI6_9HELO</name>
<proteinExistence type="predicted"/>
<dbReference type="AlphaFoldDB" id="A0A1E1LHI6"/>
<evidence type="ECO:0000313" key="4">
    <source>
        <dbReference type="Proteomes" id="UP000178912"/>
    </source>
</evidence>
<evidence type="ECO:0000256" key="1">
    <source>
        <dbReference type="SAM" id="MobiDB-lite"/>
    </source>
</evidence>
<accession>A0A1E1LHI6</accession>
<feature type="region of interest" description="Disordered" evidence="1">
    <location>
        <begin position="382"/>
        <end position="411"/>
    </location>
</feature>
<dbReference type="OrthoDB" id="2130735at2759"/>
<evidence type="ECO:0008006" key="5">
    <source>
        <dbReference type="Google" id="ProtNLM"/>
    </source>
</evidence>
<reference evidence="4" key="1">
    <citation type="submission" date="2016-03" db="EMBL/GenBank/DDBJ databases">
        <authorList>
            <person name="Guldener U."/>
        </authorList>
    </citation>
    <scope>NUCLEOTIDE SEQUENCE [LARGE SCALE GENOMIC DNA]</scope>
    <source>
        <strain evidence="4">04CH-RAC-A.6.1</strain>
    </source>
</reference>
<gene>
    <name evidence="3" type="ORF">RAG0_14581</name>
</gene>